<evidence type="ECO:0000313" key="10">
    <source>
        <dbReference type="Proteomes" id="UP001054902"/>
    </source>
</evidence>
<evidence type="ECO:0000256" key="3">
    <source>
        <dbReference type="ARBA" id="ARBA00022896"/>
    </source>
</evidence>
<dbReference type="GO" id="GO:0071456">
    <property type="term" value="P:cellular response to hypoxia"/>
    <property type="evidence" value="ECO:0007669"/>
    <property type="project" value="TreeGrafter"/>
</dbReference>
<proteinExistence type="predicted"/>
<dbReference type="Pfam" id="PF13640">
    <property type="entry name" value="2OG-FeII_Oxy_3"/>
    <property type="match status" value="1"/>
</dbReference>
<evidence type="ECO:0000256" key="7">
    <source>
        <dbReference type="SAM" id="SignalP"/>
    </source>
</evidence>
<dbReference type="Gene3D" id="2.60.120.620">
    <property type="entry name" value="q2cbj1_9rhob like domain"/>
    <property type="match status" value="1"/>
</dbReference>
<feature type="chain" id="PRO_5042165579" description="Fe2OG dioxygenase domain-containing protein" evidence="7">
    <location>
        <begin position="22"/>
        <end position="399"/>
    </location>
</feature>
<sequence length="399" mass="45579">MVFKVSLFFSYIATTFVIVDCLVCNQIRIPVSTGFTSNSIEDEWHHLLDSLVYFEAENTSPNRNKYVVPLLGAKIYIDVNTNEYSNNQELSEFLLSIETTNKDDMIFLSTKLLSILKEFNGIASLYPLRKLVATFYNDLPPFTGIEANFNAIDNIFSNGEKEFMHKLKNDGFVVVKSLIKTSSFERSNLSKLLVEKTGQDKVVRSDTVAFITNAEAKKYSVGAQYDLLMAITSYLNEHLEFENSIYQPLSPGTRRRPLSNPKDIQVASYLKGEFYREHSDNSLVKGANENQRSNYRCYTCILYCNESWDYRQDGGALRLYKDSVGIVHPKDAIEKCEYVDINPDNGELLIFDSRLIHSVQKVTSSHKERIAFTLWTLRPEDNGCVGEIYDAGEELQYTN</sequence>
<organism evidence="9 10">
    <name type="scientific">Chaetoceros tenuissimus</name>
    <dbReference type="NCBI Taxonomy" id="426638"/>
    <lineage>
        <taxon>Eukaryota</taxon>
        <taxon>Sar</taxon>
        <taxon>Stramenopiles</taxon>
        <taxon>Ochrophyta</taxon>
        <taxon>Bacillariophyta</taxon>
        <taxon>Coscinodiscophyceae</taxon>
        <taxon>Chaetocerotophycidae</taxon>
        <taxon>Chaetocerotales</taxon>
        <taxon>Chaetocerotaceae</taxon>
        <taxon>Chaetoceros</taxon>
    </lineage>
</organism>
<dbReference type="InterPro" id="IPR051559">
    <property type="entry name" value="HIF_prolyl_hydroxylases"/>
</dbReference>
<keyword evidence="3" id="KW-0847">Vitamin C</keyword>
<dbReference type="PROSITE" id="PS51471">
    <property type="entry name" value="FE2OG_OXY"/>
    <property type="match status" value="1"/>
</dbReference>
<reference evidence="9 10" key="1">
    <citation type="journal article" date="2021" name="Sci. Rep.">
        <title>The genome of the diatom Chaetoceros tenuissimus carries an ancient integrated fragment of an extant virus.</title>
        <authorList>
            <person name="Hongo Y."/>
            <person name="Kimura K."/>
            <person name="Takaki Y."/>
            <person name="Yoshida Y."/>
            <person name="Baba S."/>
            <person name="Kobayashi G."/>
            <person name="Nagasaki K."/>
            <person name="Hano T."/>
            <person name="Tomaru Y."/>
        </authorList>
    </citation>
    <scope>NUCLEOTIDE SEQUENCE [LARGE SCALE GENOMIC DNA]</scope>
    <source>
        <strain evidence="9 10">NIES-3715</strain>
    </source>
</reference>
<name>A0AAD3HFH4_9STRA</name>
<dbReference type="EMBL" id="BLLK01000075">
    <property type="protein sequence ID" value="GFH61730.1"/>
    <property type="molecule type" value="Genomic_DNA"/>
</dbReference>
<keyword evidence="5" id="KW-0560">Oxidoreductase</keyword>
<dbReference type="GO" id="GO:0008198">
    <property type="term" value="F:ferrous iron binding"/>
    <property type="evidence" value="ECO:0007669"/>
    <property type="project" value="TreeGrafter"/>
</dbReference>
<dbReference type="InterPro" id="IPR006620">
    <property type="entry name" value="Pro_4_hyd_alph"/>
</dbReference>
<evidence type="ECO:0000256" key="4">
    <source>
        <dbReference type="ARBA" id="ARBA00022964"/>
    </source>
</evidence>
<dbReference type="SMART" id="SM00702">
    <property type="entry name" value="P4Hc"/>
    <property type="match status" value="1"/>
</dbReference>
<feature type="domain" description="Fe2OG dioxygenase" evidence="8">
    <location>
        <begin position="260"/>
        <end position="378"/>
    </location>
</feature>
<dbReference type="AlphaFoldDB" id="A0AAD3HFH4"/>
<dbReference type="GO" id="GO:0031418">
    <property type="term" value="F:L-ascorbic acid binding"/>
    <property type="evidence" value="ECO:0007669"/>
    <property type="project" value="UniProtKB-KW"/>
</dbReference>
<dbReference type="InterPro" id="IPR044862">
    <property type="entry name" value="Pro_4_hyd_alph_FE2OG_OXY"/>
</dbReference>
<dbReference type="InterPro" id="IPR005123">
    <property type="entry name" value="Oxoglu/Fe-dep_dioxygenase_dom"/>
</dbReference>
<keyword evidence="2" id="KW-0479">Metal-binding</keyword>
<comment type="caution">
    <text evidence="9">The sequence shown here is derived from an EMBL/GenBank/DDBJ whole genome shotgun (WGS) entry which is preliminary data.</text>
</comment>
<dbReference type="Proteomes" id="UP001054902">
    <property type="component" value="Unassembled WGS sequence"/>
</dbReference>
<evidence type="ECO:0000313" key="9">
    <source>
        <dbReference type="EMBL" id="GFH61730.1"/>
    </source>
</evidence>
<gene>
    <name evidence="9" type="ORF">CTEN210_18206</name>
</gene>
<evidence type="ECO:0000256" key="2">
    <source>
        <dbReference type="ARBA" id="ARBA00022723"/>
    </source>
</evidence>
<evidence type="ECO:0000256" key="1">
    <source>
        <dbReference type="ARBA" id="ARBA00001961"/>
    </source>
</evidence>
<keyword evidence="10" id="KW-1185">Reference proteome</keyword>
<dbReference type="GO" id="GO:0031543">
    <property type="term" value="F:peptidyl-proline dioxygenase activity"/>
    <property type="evidence" value="ECO:0007669"/>
    <property type="project" value="TreeGrafter"/>
</dbReference>
<evidence type="ECO:0000259" key="8">
    <source>
        <dbReference type="PROSITE" id="PS51471"/>
    </source>
</evidence>
<dbReference type="SUPFAM" id="SSF51197">
    <property type="entry name" value="Clavaminate synthase-like"/>
    <property type="match status" value="1"/>
</dbReference>
<evidence type="ECO:0000256" key="6">
    <source>
        <dbReference type="ARBA" id="ARBA00023004"/>
    </source>
</evidence>
<comment type="cofactor">
    <cofactor evidence="1">
        <name>L-ascorbate</name>
        <dbReference type="ChEBI" id="CHEBI:38290"/>
    </cofactor>
</comment>
<feature type="signal peptide" evidence="7">
    <location>
        <begin position="1"/>
        <end position="21"/>
    </location>
</feature>
<evidence type="ECO:0000256" key="5">
    <source>
        <dbReference type="ARBA" id="ARBA00023002"/>
    </source>
</evidence>
<keyword evidence="6" id="KW-0408">Iron</keyword>
<dbReference type="PANTHER" id="PTHR12907">
    <property type="entry name" value="EGL NINE HOMOLOG-RELATED"/>
    <property type="match status" value="1"/>
</dbReference>
<keyword evidence="4" id="KW-0223">Dioxygenase</keyword>
<dbReference type="PANTHER" id="PTHR12907:SF26">
    <property type="entry name" value="HIF PROLYL HYDROXYLASE, ISOFORM C"/>
    <property type="match status" value="1"/>
</dbReference>
<keyword evidence="7" id="KW-0732">Signal</keyword>
<protein>
    <recommendedName>
        <fullName evidence="8">Fe2OG dioxygenase domain-containing protein</fullName>
    </recommendedName>
</protein>
<accession>A0AAD3HFH4</accession>